<evidence type="ECO:0000256" key="1">
    <source>
        <dbReference type="SAM" id="Phobius"/>
    </source>
</evidence>
<dbReference type="EMBL" id="BGPR01002641">
    <property type="protein sequence ID" value="GBM76705.1"/>
    <property type="molecule type" value="Genomic_DNA"/>
</dbReference>
<gene>
    <name evidence="2" type="ORF">AVEN_147773_1</name>
</gene>
<keyword evidence="1" id="KW-1133">Transmembrane helix</keyword>
<keyword evidence="1" id="KW-0472">Membrane</keyword>
<evidence type="ECO:0000313" key="3">
    <source>
        <dbReference type="Proteomes" id="UP000499080"/>
    </source>
</evidence>
<keyword evidence="3" id="KW-1185">Reference proteome</keyword>
<proteinExistence type="predicted"/>
<feature type="transmembrane region" description="Helical" evidence="1">
    <location>
        <begin position="6"/>
        <end position="30"/>
    </location>
</feature>
<name>A0A4Y2IGB7_ARAVE</name>
<dbReference type="Proteomes" id="UP000499080">
    <property type="component" value="Unassembled WGS sequence"/>
</dbReference>
<reference evidence="2 3" key="1">
    <citation type="journal article" date="2019" name="Sci. Rep.">
        <title>Orb-weaving spider Araneus ventricosus genome elucidates the spidroin gene catalogue.</title>
        <authorList>
            <person name="Kono N."/>
            <person name="Nakamura H."/>
            <person name="Ohtoshi R."/>
            <person name="Moran D.A.P."/>
            <person name="Shinohara A."/>
            <person name="Yoshida Y."/>
            <person name="Fujiwara M."/>
            <person name="Mori M."/>
            <person name="Tomita M."/>
            <person name="Arakawa K."/>
        </authorList>
    </citation>
    <scope>NUCLEOTIDE SEQUENCE [LARGE SCALE GENOMIC DNA]</scope>
</reference>
<comment type="caution">
    <text evidence="2">The sequence shown here is derived from an EMBL/GenBank/DDBJ whole genome shotgun (WGS) entry which is preliminary data.</text>
</comment>
<dbReference type="OrthoDB" id="6464136at2759"/>
<keyword evidence="1" id="KW-0812">Transmembrane</keyword>
<protein>
    <submittedName>
        <fullName evidence="2">Uncharacterized protein</fullName>
    </submittedName>
</protein>
<sequence>MEVAYFGEFIFVLPIFGYAIHGKLALYAVLLMSMEETTSDTGNETCDQEKTLDLENGELKVKLRPIVRNPFVWSVCKKLGMDAKLEFPQGAKIMVVNGVPFVNSKEVYMFCQALKLKADMLL</sequence>
<evidence type="ECO:0000313" key="2">
    <source>
        <dbReference type="EMBL" id="GBM76705.1"/>
    </source>
</evidence>
<accession>A0A4Y2IGB7</accession>
<organism evidence="2 3">
    <name type="scientific">Araneus ventricosus</name>
    <name type="common">Orbweaver spider</name>
    <name type="synonym">Epeira ventricosa</name>
    <dbReference type="NCBI Taxonomy" id="182803"/>
    <lineage>
        <taxon>Eukaryota</taxon>
        <taxon>Metazoa</taxon>
        <taxon>Ecdysozoa</taxon>
        <taxon>Arthropoda</taxon>
        <taxon>Chelicerata</taxon>
        <taxon>Arachnida</taxon>
        <taxon>Araneae</taxon>
        <taxon>Araneomorphae</taxon>
        <taxon>Entelegynae</taxon>
        <taxon>Araneoidea</taxon>
        <taxon>Araneidae</taxon>
        <taxon>Araneus</taxon>
    </lineage>
</organism>
<dbReference type="AlphaFoldDB" id="A0A4Y2IGB7"/>